<keyword evidence="5" id="KW-1185">Reference proteome</keyword>
<evidence type="ECO:0000259" key="2">
    <source>
        <dbReference type="PROSITE" id="PS51192"/>
    </source>
</evidence>
<dbReference type="Pfam" id="PF00176">
    <property type="entry name" value="SNF2-rel_dom"/>
    <property type="match status" value="1"/>
</dbReference>
<evidence type="ECO:0000313" key="4">
    <source>
        <dbReference type="EMBL" id="SNX70669.1"/>
    </source>
</evidence>
<dbReference type="SMART" id="SM00490">
    <property type="entry name" value="HELICc"/>
    <property type="match status" value="1"/>
</dbReference>
<proteinExistence type="predicted"/>
<feature type="domain" description="Helicase C-terminal" evidence="3">
    <location>
        <begin position="437"/>
        <end position="593"/>
    </location>
</feature>
<dbReference type="GO" id="GO:0004386">
    <property type="term" value="F:helicase activity"/>
    <property type="evidence" value="ECO:0007669"/>
    <property type="project" value="UniProtKB-KW"/>
</dbReference>
<dbReference type="RefSeq" id="WP_097030424.1">
    <property type="nucleotide sequence ID" value="NZ_OAOQ01000006.1"/>
</dbReference>
<dbReference type="GO" id="GO:0016787">
    <property type="term" value="F:hydrolase activity"/>
    <property type="evidence" value="ECO:0007669"/>
    <property type="project" value="UniProtKB-KW"/>
</dbReference>
<dbReference type="InterPro" id="IPR014001">
    <property type="entry name" value="Helicase_ATP-bd"/>
</dbReference>
<dbReference type="InterPro" id="IPR049730">
    <property type="entry name" value="SNF2/RAD54-like_C"/>
</dbReference>
<dbReference type="InterPro" id="IPR038718">
    <property type="entry name" value="SNF2-like_sf"/>
</dbReference>
<accession>A0A285CSV6</accession>
<feature type="domain" description="Helicase ATP-binding" evidence="2">
    <location>
        <begin position="158"/>
        <end position="316"/>
    </location>
</feature>
<gene>
    <name evidence="4" type="ORF">SAMN05878503_106162</name>
</gene>
<dbReference type="EMBL" id="OAOQ01000006">
    <property type="protein sequence ID" value="SNX70669.1"/>
    <property type="molecule type" value="Genomic_DNA"/>
</dbReference>
<dbReference type="OrthoDB" id="9814088at2"/>
<keyword evidence="4" id="KW-0547">Nucleotide-binding</keyword>
<dbReference type="PROSITE" id="PS51192">
    <property type="entry name" value="HELICASE_ATP_BIND_1"/>
    <property type="match status" value="1"/>
</dbReference>
<dbReference type="Gene3D" id="3.40.50.300">
    <property type="entry name" value="P-loop containing nucleotide triphosphate hydrolases"/>
    <property type="match status" value="1"/>
</dbReference>
<reference evidence="5" key="1">
    <citation type="submission" date="2017-08" db="EMBL/GenBank/DDBJ databases">
        <authorList>
            <person name="Varghese N."/>
            <person name="Submissions S."/>
        </authorList>
    </citation>
    <scope>NUCLEOTIDE SEQUENCE [LARGE SCALE GENOMIC DNA]</scope>
    <source>
        <strain evidence="5">JA234</strain>
    </source>
</reference>
<dbReference type="CDD" id="cd18793">
    <property type="entry name" value="SF2_C_SNF"/>
    <property type="match status" value="1"/>
</dbReference>
<dbReference type="SMART" id="SM00487">
    <property type="entry name" value="DEXDc"/>
    <property type="match status" value="1"/>
</dbReference>
<dbReference type="Proteomes" id="UP000219467">
    <property type="component" value="Unassembled WGS sequence"/>
</dbReference>
<dbReference type="Pfam" id="PF00271">
    <property type="entry name" value="Helicase_C"/>
    <property type="match status" value="1"/>
</dbReference>
<name>A0A285CSV6_9RHOB</name>
<protein>
    <submittedName>
        <fullName evidence="4">Helicase-like protein</fullName>
    </submittedName>
</protein>
<dbReference type="PROSITE" id="PS51194">
    <property type="entry name" value="HELICASE_CTER"/>
    <property type="match status" value="1"/>
</dbReference>
<dbReference type="AlphaFoldDB" id="A0A285CSV6"/>
<dbReference type="Gene3D" id="3.40.50.10810">
    <property type="entry name" value="Tandem AAA-ATPase domain"/>
    <property type="match status" value="1"/>
</dbReference>
<evidence type="ECO:0000259" key="3">
    <source>
        <dbReference type="PROSITE" id="PS51194"/>
    </source>
</evidence>
<keyword evidence="4" id="KW-0067">ATP-binding</keyword>
<dbReference type="PANTHER" id="PTHR10799">
    <property type="entry name" value="SNF2/RAD54 HELICASE FAMILY"/>
    <property type="match status" value="1"/>
</dbReference>
<dbReference type="InterPro" id="IPR001650">
    <property type="entry name" value="Helicase_C-like"/>
</dbReference>
<dbReference type="InterPro" id="IPR000330">
    <property type="entry name" value="SNF2_N"/>
</dbReference>
<evidence type="ECO:0000256" key="1">
    <source>
        <dbReference type="ARBA" id="ARBA00022801"/>
    </source>
</evidence>
<dbReference type="GO" id="GO:0005524">
    <property type="term" value="F:ATP binding"/>
    <property type="evidence" value="ECO:0007669"/>
    <property type="project" value="InterPro"/>
</dbReference>
<dbReference type="InterPro" id="IPR027417">
    <property type="entry name" value="P-loop_NTPase"/>
</dbReference>
<organism evidence="4 5">
    <name type="scientific">Cereibacter ovatus</name>
    <dbReference type="NCBI Taxonomy" id="439529"/>
    <lineage>
        <taxon>Bacteria</taxon>
        <taxon>Pseudomonadati</taxon>
        <taxon>Pseudomonadota</taxon>
        <taxon>Alphaproteobacteria</taxon>
        <taxon>Rhodobacterales</taxon>
        <taxon>Paracoccaceae</taxon>
        <taxon>Cereibacter</taxon>
    </lineage>
</organism>
<evidence type="ECO:0000313" key="5">
    <source>
        <dbReference type="Proteomes" id="UP000219467"/>
    </source>
</evidence>
<sequence length="606" mass="66177">MVDLAALPHRFDDLAGHLPEGFTLSERVLDPEIRLDLESGRIVVRLIGIRTVRGNRLELPAPTPAHGWVVDGSVLRPLPSDVGDLVRAATGDLDQGRIRFGDAIRLLRGEDMPIAVSASESFLAPGGTAAEDLPGVVDVPGLQATLFPYQARGVAWMREAAARNGGLILADEMGLGKTLQIIALLLLSPPPADAPALVICPTSLIANWVREIARFAPSLTVAVHRGPQRPGTWRGLQGSNVVIATYDTMVNDIAIFSAFEWSWVICDEAQAIKNPDSVRRRSIVTIPRRHAVAMTGTPVENTLVDLWSLADFVVPGLLGTRQSFEKTWPDTLEAARDLATVTDPLILKRRVADVAGDLPERIDIDLPLELDGPLVEGYRRAREETLARYPVAGPLVATLQLQLFCAHPWLRPSNADDADGEFAELERGHDLPLITPKLERTVELLREAFRNGRKVLVFALFNRLGDLLREAGADLPIAFWGAINGATPQEDRQKIIDDFSAHDGSGCLVLNPKAAGAGLNITAATIVIHMTPVWNPALEAQASARAHRRGQTLPVTVYRLFYEDTVERVMLDRSAWKQELGNETVPTAMRDSADLRRALEITPETT</sequence>
<dbReference type="SUPFAM" id="SSF52540">
    <property type="entry name" value="P-loop containing nucleoside triphosphate hydrolases"/>
    <property type="match status" value="2"/>
</dbReference>
<keyword evidence="1" id="KW-0378">Hydrolase</keyword>
<keyword evidence="4" id="KW-0347">Helicase</keyword>